<feature type="transmembrane region" description="Helical" evidence="1">
    <location>
        <begin position="122"/>
        <end position="139"/>
    </location>
</feature>
<keyword evidence="1" id="KW-0472">Membrane</keyword>
<accession>A0A6J6JKY3</accession>
<dbReference type="EMBL" id="CAEZVN010000106">
    <property type="protein sequence ID" value="CAB4637742.1"/>
    <property type="molecule type" value="Genomic_DNA"/>
</dbReference>
<feature type="transmembrane region" description="Helical" evidence="1">
    <location>
        <begin position="45"/>
        <end position="65"/>
    </location>
</feature>
<reference evidence="2" key="1">
    <citation type="submission" date="2020-05" db="EMBL/GenBank/DDBJ databases">
        <authorList>
            <person name="Chiriac C."/>
            <person name="Salcher M."/>
            <person name="Ghai R."/>
            <person name="Kavagutti S V."/>
        </authorList>
    </citation>
    <scope>NUCLEOTIDE SEQUENCE</scope>
</reference>
<sequence length="145" mass="15724">MRSLTLKMSAGYQGTKFSLVFLIVLTTVTTLRSLAHIFLPDGGANSIAGLDVSVAGGSNLIALFAQWGYTQLLMSVMMWGVIVFARYLVPFALLVQTLDWGGRILIGLMKSVEVASPPPGEIGSYILWPLCLIAVWFALPKKVHP</sequence>
<name>A0A6J6JKY3_9ZZZZ</name>
<dbReference type="AlphaFoldDB" id="A0A6J6JKY3"/>
<protein>
    <submittedName>
        <fullName evidence="2">Unannotated protein</fullName>
    </submittedName>
</protein>
<evidence type="ECO:0000256" key="1">
    <source>
        <dbReference type="SAM" id="Phobius"/>
    </source>
</evidence>
<gene>
    <name evidence="2" type="ORF">UFOPK2001_00948</name>
</gene>
<keyword evidence="1" id="KW-1133">Transmembrane helix</keyword>
<organism evidence="2">
    <name type="scientific">freshwater metagenome</name>
    <dbReference type="NCBI Taxonomy" id="449393"/>
    <lineage>
        <taxon>unclassified sequences</taxon>
        <taxon>metagenomes</taxon>
        <taxon>ecological metagenomes</taxon>
    </lineage>
</organism>
<proteinExistence type="predicted"/>
<evidence type="ECO:0000313" key="2">
    <source>
        <dbReference type="EMBL" id="CAB4637742.1"/>
    </source>
</evidence>
<keyword evidence="1" id="KW-0812">Transmembrane</keyword>
<feature type="transmembrane region" description="Helical" evidence="1">
    <location>
        <begin position="72"/>
        <end position="95"/>
    </location>
</feature>